<dbReference type="Proteomes" id="UP000632138">
    <property type="component" value="Unassembled WGS sequence"/>
</dbReference>
<dbReference type="EMBL" id="JAENHP010000017">
    <property type="protein sequence ID" value="MBM2620965.1"/>
    <property type="molecule type" value="Genomic_DNA"/>
</dbReference>
<organism evidence="1 2">
    <name type="scientific">Paractinoplanes ovalisporus</name>
    <dbReference type="NCBI Taxonomy" id="2810368"/>
    <lineage>
        <taxon>Bacteria</taxon>
        <taxon>Bacillati</taxon>
        <taxon>Actinomycetota</taxon>
        <taxon>Actinomycetes</taxon>
        <taxon>Micromonosporales</taxon>
        <taxon>Micromonosporaceae</taxon>
        <taxon>Paractinoplanes</taxon>
    </lineage>
</organism>
<protein>
    <submittedName>
        <fullName evidence="1">Uncharacterized protein</fullName>
    </submittedName>
</protein>
<dbReference type="RefSeq" id="WP_203380952.1">
    <property type="nucleotide sequence ID" value="NZ_JAENHP010000017.1"/>
</dbReference>
<proteinExistence type="predicted"/>
<sequence length="286" mass="30881">MATKIFEQTDSSRLVTTAVFLNQAPDPPKPAFFDLAAEVDRDMVVVGGGATAAEVPNGALLTASYPNENRTAWLASSKDHRVPNPHRLTVFAIGMRINHPDMPRAALLSNLLYRKATSPPANHPRVSAAVPDDFTLISGGFRVNWPPGAGNLATGSFPGDNEATNTWSARSKDHFIPSPCTIDVWSIAILTTLLIDHRVFQVQRRIDRLANAVAAQHPTALLEFKGEHVLTGIGAKARVEEPGQLLWRLEPVARGRVGATASSKDHEQPLSSFVTVSALGIKLVPR</sequence>
<evidence type="ECO:0000313" key="2">
    <source>
        <dbReference type="Proteomes" id="UP000632138"/>
    </source>
</evidence>
<name>A0ABS2AMD0_9ACTN</name>
<gene>
    <name evidence="1" type="ORF">JIG36_36245</name>
</gene>
<reference evidence="1 2" key="1">
    <citation type="submission" date="2021-01" db="EMBL/GenBank/DDBJ databases">
        <title>Actinoplanes sp. nov. LDG1-06 isolated from lichen.</title>
        <authorList>
            <person name="Saeng-In P."/>
            <person name="Phongsopitanun W."/>
            <person name="Kanchanasin P."/>
            <person name="Yuki M."/>
            <person name="Kudo T."/>
            <person name="Ohkuma M."/>
            <person name="Tanasupawat S."/>
        </authorList>
    </citation>
    <scope>NUCLEOTIDE SEQUENCE [LARGE SCALE GENOMIC DNA]</scope>
    <source>
        <strain evidence="1 2">LDG1-06</strain>
    </source>
</reference>
<evidence type="ECO:0000313" key="1">
    <source>
        <dbReference type="EMBL" id="MBM2620965.1"/>
    </source>
</evidence>
<comment type="caution">
    <text evidence="1">The sequence shown here is derived from an EMBL/GenBank/DDBJ whole genome shotgun (WGS) entry which is preliminary data.</text>
</comment>
<keyword evidence="2" id="KW-1185">Reference proteome</keyword>
<accession>A0ABS2AMD0</accession>